<sequence length="119" mass="12842">MIGIVLGDMSNGEQAISWQTHDVLKTPHFLLLRNYTSPTTIFHLEVDSVTAATSSGLSFVESSWNASLASSSALVRALRDEGAVPVLNGFLKAGQDRERKDDDGSFAGGSDGWKRDETK</sequence>
<proteinExistence type="predicted"/>
<evidence type="ECO:0000313" key="2">
    <source>
        <dbReference type="EMBL" id="KAK7443827.1"/>
    </source>
</evidence>
<comment type="caution">
    <text evidence="2">The sequence shown here is derived from an EMBL/GenBank/DDBJ whole genome shotgun (WGS) entry which is preliminary data.</text>
</comment>
<name>A0ABR1J200_9AGAR</name>
<keyword evidence="3" id="KW-1185">Reference proteome</keyword>
<accession>A0ABR1J200</accession>
<dbReference type="EMBL" id="JBANRG010000053">
    <property type="protein sequence ID" value="KAK7443827.1"/>
    <property type="molecule type" value="Genomic_DNA"/>
</dbReference>
<gene>
    <name evidence="2" type="ORF">VKT23_015608</name>
</gene>
<evidence type="ECO:0000256" key="1">
    <source>
        <dbReference type="SAM" id="MobiDB-lite"/>
    </source>
</evidence>
<feature type="region of interest" description="Disordered" evidence="1">
    <location>
        <begin position="95"/>
        <end position="119"/>
    </location>
</feature>
<organism evidence="2 3">
    <name type="scientific">Marasmiellus scandens</name>
    <dbReference type="NCBI Taxonomy" id="2682957"/>
    <lineage>
        <taxon>Eukaryota</taxon>
        <taxon>Fungi</taxon>
        <taxon>Dikarya</taxon>
        <taxon>Basidiomycota</taxon>
        <taxon>Agaricomycotina</taxon>
        <taxon>Agaricomycetes</taxon>
        <taxon>Agaricomycetidae</taxon>
        <taxon>Agaricales</taxon>
        <taxon>Marasmiineae</taxon>
        <taxon>Omphalotaceae</taxon>
        <taxon>Marasmiellus</taxon>
    </lineage>
</organism>
<evidence type="ECO:0000313" key="3">
    <source>
        <dbReference type="Proteomes" id="UP001498398"/>
    </source>
</evidence>
<dbReference type="Proteomes" id="UP001498398">
    <property type="component" value="Unassembled WGS sequence"/>
</dbReference>
<reference evidence="2 3" key="1">
    <citation type="submission" date="2024-01" db="EMBL/GenBank/DDBJ databases">
        <title>A draft genome for the cacao thread blight pathogen Marasmiellus scandens.</title>
        <authorList>
            <person name="Baruah I.K."/>
            <person name="Leung J."/>
            <person name="Bukari Y."/>
            <person name="Amoako-Attah I."/>
            <person name="Meinhardt L.W."/>
            <person name="Bailey B.A."/>
            <person name="Cohen S.P."/>
        </authorList>
    </citation>
    <scope>NUCLEOTIDE SEQUENCE [LARGE SCALE GENOMIC DNA]</scope>
    <source>
        <strain evidence="2 3">GH-19</strain>
    </source>
</reference>
<protein>
    <submittedName>
        <fullName evidence="2">Uncharacterized protein</fullName>
    </submittedName>
</protein>